<feature type="domain" description="Non-haem dioxygenase N-terminal" evidence="4">
    <location>
        <begin position="57"/>
        <end position="130"/>
    </location>
</feature>
<dbReference type="PANTHER" id="PTHR34945:SF8">
    <property type="entry name" value="DOWNSTREAM TARGET OF AGL15-4"/>
    <property type="match status" value="1"/>
</dbReference>
<dbReference type="InterPro" id="IPR026992">
    <property type="entry name" value="DIOX_N"/>
</dbReference>
<dbReference type="GO" id="GO:0016491">
    <property type="term" value="F:oxidoreductase activity"/>
    <property type="evidence" value="ECO:0007669"/>
    <property type="project" value="UniProtKB-KW"/>
</dbReference>
<name>A0A151SHQ8_CAJCA</name>
<dbReference type="STRING" id="3821.A0A151SHQ8"/>
<proteinExistence type="predicted"/>
<organism evidence="5 6">
    <name type="scientific">Cajanus cajan</name>
    <name type="common">Pigeon pea</name>
    <name type="synonym">Cajanus indicus</name>
    <dbReference type="NCBI Taxonomy" id="3821"/>
    <lineage>
        <taxon>Eukaryota</taxon>
        <taxon>Viridiplantae</taxon>
        <taxon>Streptophyta</taxon>
        <taxon>Embryophyta</taxon>
        <taxon>Tracheophyta</taxon>
        <taxon>Spermatophyta</taxon>
        <taxon>Magnoliopsida</taxon>
        <taxon>eudicotyledons</taxon>
        <taxon>Gunneridae</taxon>
        <taxon>Pentapetalae</taxon>
        <taxon>rosids</taxon>
        <taxon>fabids</taxon>
        <taxon>Fabales</taxon>
        <taxon>Fabaceae</taxon>
        <taxon>Papilionoideae</taxon>
        <taxon>50 kb inversion clade</taxon>
        <taxon>NPAAA clade</taxon>
        <taxon>indigoferoid/millettioid clade</taxon>
        <taxon>Phaseoleae</taxon>
        <taxon>Cajanus</taxon>
    </lineage>
</organism>
<dbReference type="Pfam" id="PF14226">
    <property type="entry name" value="DIOX_N"/>
    <property type="match status" value="1"/>
</dbReference>
<sequence length="347" mass="39111">MDFRAPPPSPVASARRSSLPDDDVFRQFLDTSLRLPTINDHRQPPPPKVDFRYLCSDNALRHVVSESLATVGCFQLINHGIPLDLIASTAEDAVGIFQMPPEKRASAARSPESPCGFEEQDSEENELSQEFVWGTDIDFNIKMETLFPVGYSNFSKKMDTLQSRIEKVAEIILTVIIKDSPKKFANCVEMIGGHERGTLCCVYKHNPANTQSQWTNSLRYDVIRMLVRGNDYSHSLCLHVCHDALDFQLYSKKGWLSFSPEKRALVITGGDQAQILSDGHYKHVIGRPIFKGEKGDFISMAFLYSPPNSKNNYETSGERTISLALQAMLAMILTIVYHVLIYVYKKI</sequence>
<evidence type="ECO:0000313" key="5">
    <source>
        <dbReference type="EMBL" id="KYP54261.1"/>
    </source>
</evidence>
<dbReference type="Gene3D" id="2.60.120.330">
    <property type="entry name" value="B-lactam Antibiotic, Isopenicillin N Synthase, Chain"/>
    <property type="match status" value="1"/>
</dbReference>
<dbReference type="PANTHER" id="PTHR34945">
    <property type="entry name" value="2-OXOGLUTARATE (2OG) AND FE(II)-DEPENDENT OXYGENASE SUPERFAMILY PROTEIN"/>
    <property type="match status" value="1"/>
</dbReference>
<feature type="transmembrane region" description="Helical" evidence="3">
    <location>
        <begin position="323"/>
        <end position="344"/>
    </location>
</feature>
<accession>A0A151SHQ8</accession>
<evidence type="ECO:0000256" key="1">
    <source>
        <dbReference type="ARBA" id="ARBA00022723"/>
    </source>
</evidence>
<dbReference type="EC" id="1.14.11.23" evidence="5"/>
<evidence type="ECO:0000256" key="2">
    <source>
        <dbReference type="ARBA" id="ARBA00023004"/>
    </source>
</evidence>
<keyword evidence="2" id="KW-0408">Iron</keyword>
<dbReference type="AlphaFoldDB" id="A0A151SHQ8"/>
<dbReference type="Gramene" id="C.cajan_00427.t">
    <property type="protein sequence ID" value="C.cajan_00427.t"/>
    <property type="gene ID" value="C.cajan_00427"/>
</dbReference>
<protein>
    <submittedName>
        <fullName evidence="5">Flavonol synthase/flavanone 3-hydroxylase</fullName>
        <ecNumber evidence="5">1.14.11.23</ecNumber>
    </submittedName>
</protein>
<reference evidence="5 6" key="1">
    <citation type="journal article" date="2012" name="Nat. Biotechnol.">
        <title>Draft genome sequence of pigeonpea (Cajanus cajan), an orphan legume crop of resource-poor farmers.</title>
        <authorList>
            <person name="Varshney R.K."/>
            <person name="Chen W."/>
            <person name="Li Y."/>
            <person name="Bharti A.K."/>
            <person name="Saxena R.K."/>
            <person name="Schlueter J.A."/>
            <person name="Donoghue M.T."/>
            <person name="Azam S."/>
            <person name="Fan G."/>
            <person name="Whaley A.M."/>
            <person name="Farmer A.D."/>
            <person name="Sheridan J."/>
            <person name="Iwata A."/>
            <person name="Tuteja R."/>
            <person name="Penmetsa R.V."/>
            <person name="Wu W."/>
            <person name="Upadhyaya H.D."/>
            <person name="Yang S.P."/>
            <person name="Shah T."/>
            <person name="Saxena K.B."/>
            <person name="Michael T."/>
            <person name="McCombie W.R."/>
            <person name="Yang B."/>
            <person name="Zhang G."/>
            <person name="Yang H."/>
            <person name="Wang J."/>
            <person name="Spillane C."/>
            <person name="Cook D.R."/>
            <person name="May G.D."/>
            <person name="Xu X."/>
            <person name="Jackson S.A."/>
        </authorList>
    </citation>
    <scope>NUCLEOTIDE SEQUENCE [LARGE SCALE GENOMIC DNA]</scope>
    <source>
        <strain evidence="6">cv. Asha</strain>
    </source>
</reference>
<keyword evidence="1" id="KW-0479">Metal-binding</keyword>
<dbReference type="InterPro" id="IPR027443">
    <property type="entry name" value="IPNS-like_sf"/>
</dbReference>
<keyword evidence="3" id="KW-0812">Transmembrane</keyword>
<dbReference type="EMBL" id="CM003613">
    <property type="protein sequence ID" value="KYP54261.1"/>
    <property type="molecule type" value="Genomic_DNA"/>
</dbReference>
<keyword evidence="5" id="KW-0560">Oxidoreductase</keyword>
<evidence type="ECO:0000256" key="3">
    <source>
        <dbReference type="SAM" id="Phobius"/>
    </source>
</evidence>
<dbReference type="OMA" id="EMIGGHE"/>
<gene>
    <name evidence="5" type="ORF">KK1_000442</name>
</gene>
<evidence type="ECO:0000313" key="6">
    <source>
        <dbReference type="Proteomes" id="UP000075243"/>
    </source>
</evidence>
<keyword evidence="6" id="KW-1185">Reference proteome</keyword>
<keyword evidence="3" id="KW-0472">Membrane</keyword>
<keyword evidence="3" id="KW-1133">Transmembrane helix</keyword>
<dbReference type="SUPFAM" id="SSF51197">
    <property type="entry name" value="Clavaminate synthase-like"/>
    <property type="match status" value="1"/>
</dbReference>
<evidence type="ECO:0000259" key="4">
    <source>
        <dbReference type="Pfam" id="PF14226"/>
    </source>
</evidence>
<dbReference type="GO" id="GO:0046872">
    <property type="term" value="F:metal ion binding"/>
    <property type="evidence" value="ECO:0007669"/>
    <property type="project" value="UniProtKB-KW"/>
</dbReference>
<dbReference type="Proteomes" id="UP000075243">
    <property type="component" value="Chromosome 11"/>
</dbReference>